<sequence length="926" mass="104666">MVKTVNIPQDYFHCPELSKRERQYLIQKAQDSAKALVEGARSSNGPIRWIEAGVVKNVQMYRGEARDPSLSGGEQINYACGATTVQASLEEVAEFFDLSTTDKTKHFAQTQDDMMDGVVLYPLVPPTAETNYMHQVTVKWTVISMPSAIIKDRDFLTLECQDVFTDTTGRRGWVRSYHSVKLPCCPDLQSELGFVRGSFYHTGYVFVESERPGWLDCIFSCQVNLKGNLYLPPALYFLATKRRIGAVAELSRLLQERRLGKQKFLSDLELVPKNQRTRCQICAVRFGMLTRKARCRKCGEVVCHQCSQVWDINVAKYGTKKVRVCSKCSMVTDKDALENMSMSSDRQSMSMTSEQVTGASEPTPRFHNRSYDANGAPTSTSSVNSRDPRDPRDPHSRYYGNGSMPPTPGSSRGMDDPAYQRELAYQRQQVPFEAPPQRQGQNSFVHESEYGYASMGPDSFAQNGPRYGSQPDYPPPRDYPPQEYGRDGYGQPPRDPRDPRYYDPYYAEQQQHAAYGGYPPQQPPGYYATQQPERAYPPKDKIRSTPATEETESSSSSFSTSHETQLTAKMLEQHTRAMGRPGPVTRAAQPPQQPRGYQAPPPAPVSDHGYYNQGYRGPPPVDQYGRPLAHPHAAAHYQQPPSHPGSHYGSERERNSSFDREQIYQQQMLHQQQLQQHQGSYPNQRNLGSFHATPMDRYEKTSVSSHRDARQSGSASSHHDEPARPMMTAAQIQQQRGLSFGSDHKQLAHAQGNSEDGNEDVDNFDDGSMYSPVSKAIADNFSTLLRPDDSRMTMESYRFSVTSSMMEPTMSFSESINDFSVHQEEPEAEDDTQSEGSERFQRKDSIDSEPKQQQQDKEAEPQKPTTEVNKDSVVQLYQKILELTKQQHVLDSKEDVDSKAKDEVADELRSLYQKLNALTMKPEIEL</sequence>
<dbReference type="InterPro" id="IPR023393">
    <property type="entry name" value="START-like_dom_sf"/>
</dbReference>
<protein>
    <recommendedName>
        <fullName evidence="6">FYVE-type domain-containing protein</fullName>
    </recommendedName>
</protein>
<dbReference type="InterPro" id="IPR011011">
    <property type="entry name" value="Znf_FYVE_PHD"/>
</dbReference>
<feature type="compositionally biased region" description="Low complexity" evidence="5">
    <location>
        <begin position="630"/>
        <end position="640"/>
    </location>
</feature>
<evidence type="ECO:0000256" key="5">
    <source>
        <dbReference type="SAM" id="MobiDB-lite"/>
    </source>
</evidence>
<dbReference type="Pfam" id="PF01363">
    <property type="entry name" value="FYVE"/>
    <property type="match status" value="1"/>
</dbReference>
<feature type="compositionally biased region" description="Polar residues" evidence="5">
    <location>
        <begin position="809"/>
        <end position="820"/>
    </location>
</feature>
<reference evidence="7" key="1">
    <citation type="submission" date="2019-03" db="EMBL/GenBank/DDBJ databases">
        <title>Long read genome sequence of the mycoparasitic Pythium oligandrum ATCC 38472 isolated from sugarbeet rhizosphere.</title>
        <authorList>
            <person name="Gaulin E."/>
        </authorList>
    </citation>
    <scope>NUCLEOTIDE SEQUENCE</scope>
    <source>
        <strain evidence="7">ATCC 38472_TT</strain>
    </source>
</reference>
<feature type="compositionally biased region" description="Basic and acidic residues" evidence="5">
    <location>
        <begin position="649"/>
        <end position="662"/>
    </location>
</feature>
<accession>A0A8K1CR66</accession>
<dbReference type="Proteomes" id="UP000794436">
    <property type="component" value="Unassembled WGS sequence"/>
</dbReference>
<dbReference type="Gene3D" id="3.30.530.20">
    <property type="match status" value="1"/>
</dbReference>
<feature type="compositionally biased region" description="Basic and acidic residues" evidence="5">
    <location>
        <begin position="386"/>
        <end position="396"/>
    </location>
</feature>
<proteinExistence type="predicted"/>
<dbReference type="CDD" id="cd00065">
    <property type="entry name" value="FYVE_like_SF"/>
    <property type="match status" value="1"/>
</dbReference>
<feature type="compositionally biased region" description="Low complexity" evidence="5">
    <location>
        <begin position="340"/>
        <end position="353"/>
    </location>
</feature>
<feature type="domain" description="FYVE-type" evidence="6">
    <location>
        <begin position="273"/>
        <end position="333"/>
    </location>
</feature>
<dbReference type="SUPFAM" id="SSF55961">
    <property type="entry name" value="Bet v1-like"/>
    <property type="match status" value="1"/>
</dbReference>
<evidence type="ECO:0000256" key="1">
    <source>
        <dbReference type="ARBA" id="ARBA00022723"/>
    </source>
</evidence>
<evidence type="ECO:0000256" key="4">
    <source>
        <dbReference type="PROSITE-ProRule" id="PRU00091"/>
    </source>
</evidence>
<gene>
    <name evidence="7" type="ORF">Poli38472_007766</name>
</gene>
<dbReference type="InterPro" id="IPR000306">
    <property type="entry name" value="Znf_FYVE"/>
</dbReference>
<feature type="region of interest" description="Disordered" evidence="5">
    <location>
        <begin position="451"/>
        <end position="772"/>
    </location>
</feature>
<dbReference type="Gene3D" id="3.30.40.10">
    <property type="entry name" value="Zinc/RING finger domain, C3HC4 (zinc finger)"/>
    <property type="match status" value="1"/>
</dbReference>
<keyword evidence="1" id="KW-0479">Metal-binding</keyword>
<feature type="compositionally biased region" description="Basic and acidic residues" evidence="5">
    <location>
        <begin position="694"/>
        <end position="710"/>
    </location>
</feature>
<comment type="caution">
    <text evidence="7">The sequence shown here is derived from an EMBL/GenBank/DDBJ whole genome shotgun (WGS) entry which is preliminary data.</text>
</comment>
<dbReference type="PROSITE" id="PS50178">
    <property type="entry name" value="ZF_FYVE"/>
    <property type="match status" value="1"/>
</dbReference>
<name>A0A8K1CR66_PYTOL</name>
<dbReference type="OrthoDB" id="77800at2759"/>
<keyword evidence="2 4" id="KW-0863">Zinc-finger</keyword>
<dbReference type="SUPFAM" id="SSF57903">
    <property type="entry name" value="FYVE/PHD zinc finger"/>
    <property type="match status" value="1"/>
</dbReference>
<feature type="compositionally biased region" description="Low complexity" evidence="5">
    <location>
        <begin position="513"/>
        <end position="532"/>
    </location>
</feature>
<dbReference type="PANTHER" id="PTHR13510:SF44">
    <property type="entry name" value="RABENOSYN-5"/>
    <property type="match status" value="1"/>
</dbReference>
<feature type="region of interest" description="Disordered" evidence="5">
    <location>
        <begin position="809"/>
        <end position="871"/>
    </location>
</feature>
<evidence type="ECO:0000256" key="3">
    <source>
        <dbReference type="ARBA" id="ARBA00022833"/>
    </source>
</evidence>
<evidence type="ECO:0000259" key="6">
    <source>
        <dbReference type="PROSITE" id="PS50178"/>
    </source>
</evidence>
<organism evidence="7 8">
    <name type="scientific">Pythium oligandrum</name>
    <name type="common">Mycoparasitic fungus</name>
    <dbReference type="NCBI Taxonomy" id="41045"/>
    <lineage>
        <taxon>Eukaryota</taxon>
        <taxon>Sar</taxon>
        <taxon>Stramenopiles</taxon>
        <taxon>Oomycota</taxon>
        <taxon>Peronosporomycetes</taxon>
        <taxon>Pythiales</taxon>
        <taxon>Pythiaceae</taxon>
        <taxon>Pythium</taxon>
    </lineage>
</organism>
<dbReference type="EMBL" id="SPLM01000003">
    <property type="protein sequence ID" value="TMW68094.1"/>
    <property type="molecule type" value="Genomic_DNA"/>
</dbReference>
<dbReference type="GO" id="GO:0008270">
    <property type="term" value="F:zinc ion binding"/>
    <property type="evidence" value="ECO:0007669"/>
    <property type="project" value="UniProtKB-KW"/>
</dbReference>
<dbReference type="InterPro" id="IPR017455">
    <property type="entry name" value="Znf_FYVE-rel"/>
</dbReference>
<feature type="region of interest" description="Disordered" evidence="5">
    <location>
        <begin position="339"/>
        <end position="416"/>
    </location>
</feature>
<dbReference type="SMART" id="SM00064">
    <property type="entry name" value="FYVE"/>
    <property type="match status" value="1"/>
</dbReference>
<feature type="compositionally biased region" description="Acidic residues" evidence="5">
    <location>
        <begin position="756"/>
        <end position="765"/>
    </location>
</feature>
<evidence type="ECO:0000313" key="7">
    <source>
        <dbReference type="EMBL" id="TMW68094.1"/>
    </source>
</evidence>
<keyword evidence="3" id="KW-0862">Zinc</keyword>
<feature type="compositionally biased region" description="Low complexity" evidence="5">
    <location>
        <begin position="665"/>
        <end position="678"/>
    </location>
</feature>
<dbReference type="InterPro" id="IPR013083">
    <property type="entry name" value="Znf_RING/FYVE/PHD"/>
</dbReference>
<dbReference type="InterPro" id="IPR052727">
    <property type="entry name" value="Rab4/Rab5_effector"/>
</dbReference>
<feature type="compositionally biased region" description="Basic and acidic residues" evidence="5">
    <location>
        <begin position="836"/>
        <end position="861"/>
    </location>
</feature>
<evidence type="ECO:0000313" key="8">
    <source>
        <dbReference type="Proteomes" id="UP000794436"/>
    </source>
</evidence>
<dbReference type="AlphaFoldDB" id="A0A8K1CR66"/>
<dbReference type="PANTHER" id="PTHR13510">
    <property type="entry name" value="FYVE-FINGER-CONTAINING RAB5 EFFECTOR PROTEIN RABENOSYN-5-RELATED"/>
    <property type="match status" value="1"/>
</dbReference>
<keyword evidence="8" id="KW-1185">Reference proteome</keyword>
<evidence type="ECO:0000256" key="2">
    <source>
        <dbReference type="ARBA" id="ARBA00022771"/>
    </source>
</evidence>
<feature type="compositionally biased region" description="Polar residues" evidence="5">
    <location>
        <begin position="376"/>
        <end position="385"/>
    </location>
</feature>
<feature type="compositionally biased region" description="Low complexity" evidence="5">
    <location>
        <begin position="544"/>
        <end position="564"/>
    </location>
</feature>